<gene>
    <name evidence="1" type="ORF">WJX84_001395</name>
</gene>
<evidence type="ECO:0000313" key="1">
    <source>
        <dbReference type="EMBL" id="KAK9864793.1"/>
    </source>
</evidence>
<protein>
    <submittedName>
        <fullName evidence="1">Uncharacterized protein</fullName>
    </submittedName>
</protein>
<dbReference type="Proteomes" id="UP001485043">
    <property type="component" value="Unassembled WGS sequence"/>
</dbReference>
<organism evidence="1 2">
    <name type="scientific">Apatococcus fuscideae</name>
    <dbReference type="NCBI Taxonomy" id="2026836"/>
    <lineage>
        <taxon>Eukaryota</taxon>
        <taxon>Viridiplantae</taxon>
        <taxon>Chlorophyta</taxon>
        <taxon>core chlorophytes</taxon>
        <taxon>Trebouxiophyceae</taxon>
        <taxon>Chlorellales</taxon>
        <taxon>Chlorellaceae</taxon>
        <taxon>Apatococcus</taxon>
    </lineage>
</organism>
<evidence type="ECO:0000313" key="2">
    <source>
        <dbReference type="Proteomes" id="UP001485043"/>
    </source>
</evidence>
<name>A0AAW1T7K5_9CHLO</name>
<comment type="caution">
    <text evidence="1">The sequence shown here is derived from an EMBL/GenBank/DDBJ whole genome shotgun (WGS) entry which is preliminary data.</text>
</comment>
<dbReference type="EMBL" id="JALJOV010000313">
    <property type="protein sequence ID" value="KAK9864793.1"/>
    <property type="molecule type" value="Genomic_DNA"/>
</dbReference>
<reference evidence="1 2" key="1">
    <citation type="journal article" date="2024" name="Nat. Commun.">
        <title>Phylogenomics reveals the evolutionary origins of lichenization in chlorophyte algae.</title>
        <authorList>
            <person name="Puginier C."/>
            <person name="Libourel C."/>
            <person name="Otte J."/>
            <person name="Skaloud P."/>
            <person name="Haon M."/>
            <person name="Grisel S."/>
            <person name="Petersen M."/>
            <person name="Berrin J.G."/>
            <person name="Delaux P.M."/>
            <person name="Dal Grande F."/>
            <person name="Keller J."/>
        </authorList>
    </citation>
    <scope>NUCLEOTIDE SEQUENCE [LARGE SCALE GENOMIC DNA]</scope>
    <source>
        <strain evidence="1 2">SAG 2523</strain>
    </source>
</reference>
<proteinExistence type="predicted"/>
<keyword evidence="2" id="KW-1185">Reference proteome</keyword>
<accession>A0AAW1T7K5</accession>
<dbReference type="AlphaFoldDB" id="A0AAW1T7K5"/>
<sequence length="185" mass="20697">MPPLAHMPPTKVSITARTQAKQARQDGKDCKQMDLALLHGVCKLSAARSSKRKRLHALCSPAKLVKPELAMGDRHKGAARCIIQPYKRNEIAAQAMLKRRRAAEHSATKKRRRELPSSLDPAASVRNFSPSLSRFHPQRAFSFQAPLWRLSIGLSRGLEFRHDLVAGCRLPVLHLPGCKAFEEVR</sequence>